<dbReference type="EMBL" id="BAABLF010000011">
    <property type="protein sequence ID" value="GAA5191506.1"/>
    <property type="molecule type" value="Genomic_DNA"/>
</dbReference>
<comment type="caution">
    <text evidence="1">The sequence shown here is derived from an EMBL/GenBank/DDBJ whole genome shotgun (WGS) entry which is preliminary data.</text>
</comment>
<evidence type="ECO:0000313" key="1">
    <source>
        <dbReference type="EMBL" id="GAA5191506.1"/>
    </source>
</evidence>
<evidence type="ECO:0008006" key="3">
    <source>
        <dbReference type="Google" id="ProtNLM"/>
    </source>
</evidence>
<accession>A0ABP9S523</accession>
<organism evidence="1 2">
    <name type="scientific">Ferrimonas gelatinilytica</name>
    <dbReference type="NCBI Taxonomy" id="1255257"/>
    <lineage>
        <taxon>Bacteria</taxon>
        <taxon>Pseudomonadati</taxon>
        <taxon>Pseudomonadota</taxon>
        <taxon>Gammaproteobacteria</taxon>
        <taxon>Alteromonadales</taxon>
        <taxon>Ferrimonadaceae</taxon>
        <taxon>Ferrimonas</taxon>
    </lineage>
</organism>
<dbReference type="RefSeq" id="WP_345316766.1">
    <property type="nucleotide sequence ID" value="NZ_BAABLF010000011.1"/>
</dbReference>
<keyword evidence="2" id="KW-1185">Reference proteome</keyword>
<protein>
    <recommendedName>
        <fullName evidence="3">Prephenate dehydrogenase</fullName>
    </recommendedName>
</protein>
<reference evidence="2" key="1">
    <citation type="journal article" date="2019" name="Int. J. Syst. Evol. Microbiol.">
        <title>The Global Catalogue of Microorganisms (GCM) 10K type strain sequencing project: providing services to taxonomists for standard genome sequencing and annotation.</title>
        <authorList>
            <consortium name="The Broad Institute Genomics Platform"/>
            <consortium name="The Broad Institute Genome Sequencing Center for Infectious Disease"/>
            <person name="Wu L."/>
            <person name="Ma J."/>
        </authorList>
    </citation>
    <scope>NUCLEOTIDE SEQUENCE [LARGE SCALE GENOMIC DNA]</scope>
    <source>
        <strain evidence="2">JCM 18720</strain>
    </source>
</reference>
<sequence>MSFDTIIEQYRSSLQTAYRQAVDADSLLEQLQSEGQGKFATIFRDDAGFQSRANRFTPYVQELAERLQAFEQQPDPEALPKMVKQLELLLTTLNQLRQKLK</sequence>
<name>A0ABP9S523_9GAMM</name>
<proteinExistence type="predicted"/>
<dbReference type="Proteomes" id="UP001501600">
    <property type="component" value="Unassembled WGS sequence"/>
</dbReference>
<gene>
    <name evidence="1" type="ORF">GCM10025772_18470</name>
</gene>
<evidence type="ECO:0000313" key="2">
    <source>
        <dbReference type="Proteomes" id="UP001501600"/>
    </source>
</evidence>